<protein>
    <submittedName>
        <fullName evidence="1">Uncharacterized protein</fullName>
    </submittedName>
</protein>
<accession>A0A5J6VJJ7</accession>
<organism evidence="1">
    <name type="scientific">Megaviridae environmental sample</name>
    <dbReference type="NCBI Taxonomy" id="1737588"/>
    <lineage>
        <taxon>Viruses</taxon>
        <taxon>Varidnaviria</taxon>
        <taxon>Bamfordvirae</taxon>
        <taxon>Nucleocytoviricota</taxon>
        <taxon>Megaviricetes</taxon>
        <taxon>Imitervirales</taxon>
        <taxon>Mimiviridae</taxon>
        <taxon>environmental samples</taxon>
    </lineage>
</organism>
<reference evidence="1" key="1">
    <citation type="journal article" date="2019" name="Philos. Trans. R. Soc. Lond., B, Biol. Sci.">
        <title>Targeted metagenomic recovery of four divergent viruses reveals shared and distinctive characteristics of giant viruses of marine eukaryotes.</title>
        <authorList>
            <person name="Needham D.M."/>
            <person name="Poirier C."/>
            <person name="Hehenberger E."/>
            <person name="Jimenez V."/>
            <person name="Swalwell J.E."/>
            <person name="Santoro A.E."/>
            <person name="Worden A.Z."/>
        </authorList>
    </citation>
    <scope>NUCLEOTIDE SEQUENCE</scope>
    <source>
        <strain evidence="1">OPacV-662</strain>
    </source>
</reference>
<proteinExistence type="predicted"/>
<evidence type="ECO:0000313" key="1">
    <source>
        <dbReference type="EMBL" id="QFG74054.1"/>
    </source>
</evidence>
<name>A0A5J6VJJ7_9VIRU</name>
<sequence>MVNKRISINEAYNIYKKTDIFHSKSLLQLNGGTIADKSHDIHPNI</sequence>
<dbReference type="EMBL" id="MN448276">
    <property type="protein sequence ID" value="QFG74054.1"/>
    <property type="molecule type" value="Genomic_DNA"/>
</dbReference>